<comment type="caution">
    <text evidence="1">The sequence shown here is derived from an EMBL/GenBank/DDBJ whole genome shotgun (WGS) entry which is preliminary data.</text>
</comment>
<dbReference type="RefSeq" id="WP_151004726.1">
    <property type="nucleotide sequence ID" value="NZ_BPQY01000453.1"/>
</dbReference>
<gene>
    <name evidence="1" type="ORF">F6X53_28445</name>
</gene>
<protein>
    <submittedName>
        <fullName evidence="1">Uncharacterized protein</fullName>
    </submittedName>
</protein>
<proteinExistence type="predicted"/>
<dbReference type="Proteomes" id="UP000474159">
    <property type="component" value="Unassembled WGS sequence"/>
</dbReference>
<accession>A0A6L3SRV5</accession>
<reference evidence="1 2" key="1">
    <citation type="submission" date="2019-09" db="EMBL/GenBank/DDBJ databases">
        <title>YIM 48816 draft genome.</title>
        <authorList>
            <person name="Jiang L."/>
        </authorList>
    </citation>
    <scope>NUCLEOTIDE SEQUENCE [LARGE SCALE GENOMIC DNA]</scope>
    <source>
        <strain evidence="1 2">YIM 48816</strain>
    </source>
</reference>
<dbReference type="AlphaFoldDB" id="A0A6L3SRV5"/>
<sequence length="71" mass="7589">MAGATEDRLDALNDLIEEGEQHRAEQAALVATQALCGRDAAAAEAELREIDDALTALRMRVATFAGNPRHS</sequence>
<dbReference type="EMBL" id="VZZK01000050">
    <property type="protein sequence ID" value="KAB1072237.1"/>
    <property type="molecule type" value="Genomic_DNA"/>
</dbReference>
<evidence type="ECO:0000313" key="2">
    <source>
        <dbReference type="Proteomes" id="UP000474159"/>
    </source>
</evidence>
<name>A0A6L3SRV5_9HYPH</name>
<evidence type="ECO:0000313" key="1">
    <source>
        <dbReference type="EMBL" id="KAB1072237.1"/>
    </source>
</evidence>
<organism evidence="1 2">
    <name type="scientific">Methylobacterium soli</name>
    <dbReference type="NCBI Taxonomy" id="553447"/>
    <lineage>
        <taxon>Bacteria</taxon>
        <taxon>Pseudomonadati</taxon>
        <taxon>Pseudomonadota</taxon>
        <taxon>Alphaproteobacteria</taxon>
        <taxon>Hyphomicrobiales</taxon>
        <taxon>Methylobacteriaceae</taxon>
        <taxon>Methylobacterium</taxon>
    </lineage>
</organism>
<keyword evidence="2" id="KW-1185">Reference proteome</keyword>